<feature type="non-terminal residue" evidence="1">
    <location>
        <position position="1"/>
    </location>
</feature>
<gene>
    <name evidence="1" type="ORF">g.49017</name>
</gene>
<dbReference type="EMBL" id="GECZ01028588">
    <property type="protein sequence ID" value="JAS41181.1"/>
    <property type="molecule type" value="Transcribed_RNA"/>
</dbReference>
<dbReference type="AlphaFoldDB" id="A0A1B6ETG4"/>
<accession>A0A1B6ETG4</accession>
<feature type="non-terminal residue" evidence="1">
    <location>
        <position position="181"/>
    </location>
</feature>
<name>A0A1B6ETG4_9HEMI</name>
<evidence type="ECO:0000313" key="1">
    <source>
        <dbReference type="EMBL" id="JAS41181.1"/>
    </source>
</evidence>
<proteinExistence type="predicted"/>
<reference evidence="1" key="1">
    <citation type="submission" date="2015-11" db="EMBL/GenBank/DDBJ databases">
        <title>De novo transcriptome assembly of four potential Pierce s Disease insect vectors from Arizona vineyards.</title>
        <authorList>
            <person name="Tassone E.E."/>
        </authorList>
    </citation>
    <scope>NUCLEOTIDE SEQUENCE</scope>
</reference>
<protein>
    <recommendedName>
        <fullName evidence="2">Reverse transcriptase domain-containing protein</fullName>
    </recommendedName>
</protein>
<sequence>HRLKWNKHIKYAIDRGKWALMSCRRMVGSSWGLKPKIMYWLYISMVRPSILYGSTVWWPCVEVAHVARRLAGLQRMACLSISGAVSSAPGAALNCCLDILPLEVCIMATARSRAYQLQLGKMWRGEHGQGHSRITSVITGDGILDMVSDHMSRRYSFSRSFSTVIPSREEWQSGGNSFMES</sequence>
<evidence type="ECO:0008006" key="2">
    <source>
        <dbReference type="Google" id="ProtNLM"/>
    </source>
</evidence>
<organism evidence="1">
    <name type="scientific">Cuerna arida</name>
    <dbReference type="NCBI Taxonomy" id="1464854"/>
    <lineage>
        <taxon>Eukaryota</taxon>
        <taxon>Metazoa</taxon>
        <taxon>Ecdysozoa</taxon>
        <taxon>Arthropoda</taxon>
        <taxon>Hexapoda</taxon>
        <taxon>Insecta</taxon>
        <taxon>Pterygota</taxon>
        <taxon>Neoptera</taxon>
        <taxon>Paraneoptera</taxon>
        <taxon>Hemiptera</taxon>
        <taxon>Auchenorrhyncha</taxon>
        <taxon>Membracoidea</taxon>
        <taxon>Cicadellidae</taxon>
        <taxon>Cicadellinae</taxon>
        <taxon>Proconiini</taxon>
        <taxon>Cuerna</taxon>
    </lineage>
</organism>